<evidence type="ECO:0000313" key="2">
    <source>
        <dbReference type="Proteomes" id="UP000190675"/>
    </source>
</evidence>
<gene>
    <name evidence="1" type="ORF">SAMN05444169_5528</name>
</gene>
<proteinExistence type="predicted"/>
<dbReference type="AlphaFoldDB" id="A0A1M5PXL3"/>
<sequence>MLDKQKQGPQCTACGSPMKLSAIEPSAPGQDCERLLAHNVKAFSGTSKVR</sequence>
<name>A0A1M5PXL3_9BRAD</name>
<reference evidence="1 2" key="1">
    <citation type="submission" date="2016-11" db="EMBL/GenBank/DDBJ databases">
        <authorList>
            <person name="Jaros S."/>
            <person name="Januszkiewicz K."/>
            <person name="Wedrychowicz H."/>
        </authorList>
    </citation>
    <scope>NUCLEOTIDE SEQUENCE [LARGE SCALE GENOMIC DNA]</scope>
    <source>
        <strain evidence="1 2">GAS242</strain>
    </source>
</reference>
<accession>A0A1M5PXL3</accession>
<dbReference type="EMBL" id="LT670818">
    <property type="protein sequence ID" value="SHH06271.1"/>
    <property type="molecule type" value="Genomic_DNA"/>
</dbReference>
<organism evidence="1 2">
    <name type="scientific">Bradyrhizobium erythrophlei</name>
    <dbReference type="NCBI Taxonomy" id="1437360"/>
    <lineage>
        <taxon>Bacteria</taxon>
        <taxon>Pseudomonadati</taxon>
        <taxon>Pseudomonadota</taxon>
        <taxon>Alphaproteobacteria</taxon>
        <taxon>Hyphomicrobiales</taxon>
        <taxon>Nitrobacteraceae</taxon>
        <taxon>Bradyrhizobium</taxon>
    </lineage>
</organism>
<evidence type="ECO:0000313" key="1">
    <source>
        <dbReference type="EMBL" id="SHH06271.1"/>
    </source>
</evidence>
<dbReference type="Proteomes" id="UP000190675">
    <property type="component" value="Chromosome I"/>
</dbReference>
<protein>
    <submittedName>
        <fullName evidence="1">Uncharacterized protein</fullName>
    </submittedName>
</protein>